<proteinExistence type="predicted"/>
<protein>
    <submittedName>
        <fullName evidence="2">Putative lipoprotein</fullName>
    </submittedName>
</protein>
<dbReference type="Proteomes" id="UP000180246">
    <property type="component" value="Unassembled WGS sequence"/>
</dbReference>
<organism evidence="2 3">
    <name type="scientific">Massilia timonae</name>
    <dbReference type="NCBI Taxonomy" id="47229"/>
    <lineage>
        <taxon>Bacteria</taxon>
        <taxon>Pseudomonadati</taxon>
        <taxon>Pseudomonadota</taxon>
        <taxon>Betaproteobacteria</taxon>
        <taxon>Burkholderiales</taxon>
        <taxon>Oxalobacteraceae</taxon>
        <taxon>Telluria group</taxon>
        <taxon>Massilia</taxon>
    </lineage>
</organism>
<comment type="caution">
    <text evidence="2">The sequence shown here is derived from an EMBL/GenBank/DDBJ whole genome shotgun (WGS) entry which is preliminary data.</text>
</comment>
<dbReference type="AlphaFoldDB" id="A0A1S2NE43"/>
<evidence type="ECO:0000313" key="2">
    <source>
        <dbReference type="EMBL" id="OIJ43113.1"/>
    </source>
</evidence>
<evidence type="ECO:0000256" key="1">
    <source>
        <dbReference type="SAM" id="SignalP"/>
    </source>
</evidence>
<reference evidence="2 3" key="1">
    <citation type="submission" date="2014-10" db="EMBL/GenBank/DDBJ databases">
        <authorList>
            <person name="Seo M.-J."/>
            <person name="Seok Y.J."/>
            <person name="Cha I.-T."/>
        </authorList>
    </citation>
    <scope>NUCLEOTIDE SEQUENCE [LARGE SCALE GENOMIC DNA]</scope>
    <source>
        <strain evidence="2 3">NEU</strain>
    </source>
</reference>
<dbReference type="RefSeq" id="WP_143054434.1">
    <property type="nucleotide sequence ID" value="NZ_JRYB01000001.1"/>
</dbReference>
<evidence type="ECO:0000313" key="3">
    <source>
        <dbReference type="Proteomes" id="UP000180246"/>
    </source>
</evidence>
<keyword evidence="1" id="KW-0732">Signal</keyword>
<gene>
    <name evidence="2" type="ORF">LO55_393</name>
</gene>
<dbReference type="PROSITE" id="PS51257">
    <property type="entry name" value="PROKAR_LIPOPROTEIN"/>
    <property type="match status" value="1"/>
</dbReference>
<accession>A0A1S2NE43</accession>
<dbReference type="EMBL" id="JRYB01000001">
    <property type="protein sequence ID" value="OIJ43113.1"/>
    <property type="molecule type" value="Genomic_DNA"/>
</dbReference>
<feature type="chain" id="PRO_5012751826" evidence="1">
    <location>
        <begin position="26"/>
        <end position="147"/>
    </location>
</feature>
<keyword evidence="2" id="KW-0449">Lipoprotein</keyword>
<name>A0A1S2NE43_9BURK</name>
<feature type="signal peptide" evidence="1">
    <location>
        <begin position="1"/>
        <end position="25"/>
    </location>
</feature>
<sequence>MRPLPCIVLCACASMLAGCSCEVTYADVSHHEEFRKVVGSRYEIIGEVDAYGIGRHSGAPADYLTLIPRPGIGGSEVVFEAPVPKGATVTVTKVFQTNRIVFESGITLEVELHGAGLPLRGRTLIDLNRGSEGPGPAGLNPQIYKKL</sequence>